<dbReference type="SMART" id="SM00674">
    <property type="entry name" value="CENPB"/>
    <property type="match status" value="1"/>
</dbReference>
<dbReference type="InterPro" id="IPR006600">
    <property type="entry name" value="HTH_CenpB_DNA-bd_dom"/>
</dbReference>
<comment type="subcellular location">
    <subcellularLocation>
        <location evidence="1">Nucleus</location>
    </subcellularLocation>
</comment>
<evidence type="ECO:0000313" key="5">
    <source>
        <dbReference type="Proteomes" id="UP001235939"/>
    </source>
</evidence>
<dbReference type="SUPFAM" id="SSF53448">
    <property type="entry name" value="Nucleotide-diphospho-sugar transferases"/>
    <property type="match status" value="1"/>
</dbReference>
<name>A0ABY6LAA2_9ARAC</name>
<accession>A0ABY6LAA2</accession>
<evidence type="ECO:0000256" key="1">
    <source>
        <dbReference type="ARBA" id="ARBA00004123"/>
    </source>
</evidence>
<dbReference type="Pfam" id="PF03221">
    <property type="entry name" value="HTH_Tnp_Tc5"/>
    <property type="match status" value="1"/>
</dbReference>
<dbReference type="InterPro" id="IPR029044">
    <property type="entry name" value="Nucleotide-diphossugar_trans"/>
</dbReference>
<dbReference type="Pfam" id="PF02348">
    <property type="entry name" value="CTP_transf_3"/>
    <property type="match status" value="1"/>
</dbReference>
<organism evidence="4 5">
    <name type="scientific">Cordylochernes scorpioides</name>
    <dbReference type="NCBI Taxonomy" id="51811"/>
    <lineage>
        <taxon>Eukaryota</taxon>
        <taxon>Metazoa</taxon>
        <taxon>Ecdysozoa</taxon>
        <taxon>Arthropoda</taxon>
        <taxon>Chelicerata</taxon>
        <taxon>Arachnida</taxon>
        <taxon>Pseudoscorpiones</taxon>
        <taxon>Cheliferoidea</taxon>
        <taxon>Chernetidae</taxon>
        <taxon>Cordylochernes</taxon>
    </lineage>
</organism>
<dbReference type="InterPro" id="IPR009057">
    <property type="entry name" value="Homeodomain-like_sf"/>
</dbReference>
<protein>
    <recommendedName>
        <fullName evidence="3">HTH CENPB-type domain-containing protein</fullName>
    </recommendedName>
</protein>
<evidence type="ECO:0000259" key="3">
    <source>
        <dbReference type="PROSITE" id="PS51253"/>
    </source>
</evidence>
<sequence length="129" mass="14602">MQEPKPHIVGLILARGGSKGVPHKNKRNLAGHPLVVYGIKPLLDSSTLKRDRGGEFPEIEEALFRWIRQANAMKLAINGNILKEKAILLALKMGQDNFEASNGWLEKFKARRNIAFKRPSWRSWKCGCQ</sequence>
<dbReference type="Gene3D" id="1.10.10.60">
    <property type="entry name" value="Homeodomain-like"/>
    <property type="match status" value="1"/>
</dbReference>
<keyword evidence="2" id="KW-0238">DNA-binding</keyword>
<dbReference type="EMBL" id="CP092877">
    <property type="protein sequence ID" value="UYV77978.1"/>
    <property type="molecule type" value="Genomic_DNA"/>
</dbReference>
<dbReference type="Proteomes" id="UP001235939">
    <property type="component" value="Chromosome 15"/>
</dbReference>
<dbReference type="InterPro" id="IPR003329">
    <property type="entry name" value="Cytidylyl_trans"/>
</dbReference>
<evidence type="ECO:0000313" key="4">
    <source>
        <dbReference type="EMBL" id="UYV77978.1"/>
    </source>
</evidence>
<dbReference type="SUPFAM" id="SSF46689">
    <property type="entry name" value="Homeodomain-like"/>
    <property type="match status" value="1"/>
</dbReference>
<proteinExistence type="predicted"/>
<evidence type="ECO:0000256" key="2">
    <source>
        <dbReference type="ARBA" id="ARBA00023125"/>
    </source>
</evidence>
<dbReference type="Gene3D" id="3.90.550.10">
    <property type="entry name" value="Spore Coat Polysaccharide Biosynthesis Protein SpsA, Chain A"/>
    <property type="match status" value="1"/>
</dbReference>
<gene>
    <name evidence="4" type="ORF">LAZ67_15003088</name>
</gene>
<keyword evidence="5" id="KW-1185">Reference proteome</keyword>
<dbReference type="PANTHER" id="PTHR19303:SF73">
    <property type="entry name" value="PROTEIN PDC2"/>
    <property type="match status" value="1"/>
</dbReference>
<dbReference type="PROSITE" id="PS51253">
    <property type="entry name" value="HTH_CENPB"/>
    <property type="match status" value="1"/>
</dbReference>
<dbReference type="PANTHER" id="PTHR19303">
    <property type="entry name" value="TRANSPOSON"/>
    <property type="match status" value="1"/>
</dbReference>
<reference evidence="4 5" key="1">
    <citation type="submission" date="2022-01" db="EMBL/GenBank/DDBJ databases">
        <title>A chromosomal length assembly of Cordylochernes scorpioides.</title>
        <authorList>
            <person name="Zeh D."/>
            <person name="Zeh J."/>
        </authorList>
    </citation>
    <scope>NUCLEOTIDE SEQUENCE [LARGE SCALE GENOMIC DNA]</scope>
    <source>
        <strain evidence="4">IN4F17</strain>
        <tissue evidence="4">Whole Body</tissue>
    </source>
</reference>
<dbReference type="InterPro" id="IPR050863">
    <property type="entry name" value="CenT-Element_Derived"/>
</dbReference>
<feature type="domain" description="HTH CENPB-type" evidence="3">
    <location>
        <begin position="47"/>
        <end position="118"/>
    </location>
</feature>